<reference evidence="3" key="1">
    <citation type="submission" date="2017-02" db="UniProtKB">
        <authorList>
            <consortium name="WormBaseParasite"/>
        </authorList>
    </citation>
    <scope>IDENTIFICATION</scope>
</reference>
<dbReference type="WBParaSite" id="SMUV_0000128201-mRNA-1">
    <property type="protein sequence ID" value="SMUV_0000128201-mRNA-1"/>
    <property type="gene ID" value="SMUV_0000128201"/>
</dbReference>
<organism evidence="2 3">
    <name type="scientific">Syphacia muris</name>
    <dbReference type="NCBI Taxonomy" id="451379"/>
    <lineage>
        <taxon>Eukaryota</taxon>
        <taxon>Metazoa</taxon>
        <taxon>Ecdysozoa</taxon>
        <taxon>Nematoda</taxon>
        <taxon>Chromadorea</taxon>
        <taxon>Rhabditida</taxon>
        <taxon>Spirurina</taxon>
        <taxon>Oxyuridomorpha</taxon>
        <taxon>Oxyuroidea</taxon>
        <taxon>Oxyuridae</taxon>
        <taxon>Syphacia</taxon>
    </lineage>
</organism>
<feature type="region of interest" description="Disordered" evidence="1">
    <location>
        <begin position="18"/>
        <end position="44"/>
    </location>
</feature>
<proteinExistence type="predicted"/>
<keyword evidence="2" id="KW-1185">Reference proteome</keyword>
<feature type="compositionally biased region" description="Acidic residues" evidence="1">
    <location>
        <begin position="21"/>
        <end position="31"/>
    </location>
</feature>
<protein>
    <submittedName>
        <fullName evidence="3">RED_N domain-containing protein</fullName>
    </submittedName>
</protein>
<accession>A0A0N5AAV6</accession>
<sequence length="139" mass="15739">MTEVLVGHEEKLCSNVKEMADNDEQEEEEGETLLSNPAQRNPPRFESFIMTGDKMITLDYKVSPRLWETYEGSKQSSVPMNGIRHEHQDIFAGLSTAIKRQASKKGRLEPELKVPVSQSDNGIDRQVPYMSLIVVFSVI</sequence>
<dbReference type="AlphaFoldDB" id="A0A0N5AAV6"/>
<dbReference type="Proteomes" id="UP000046393">
    <property type="component" value="Unplaced"/>
</dbReference>
<evidence type="ECO:0000256" key="1">
    <source>
        <dbReference type="SAM" id="MobiDB-lite"/>
    </source>
</evidence>
<evidence type="ECO:0000313" key="3">
    <source>
        <dbReference type="WBParaSite" id="SMUV_0000128201-mRNA-1"/>
    </source>
</evidence>
<evidence type="ECO:0000313" key="2">
    <source>
        <dbReference type="Proteomes" id="UP000046393"/>
    </source>
</evidence>
<name>A0A0N5AAV6_9BILA</name>